<gene>
    <name evidence="7" type="ORF">IDH45_06705</name>
</gene>
<keyword evidence="6" id="KW-1003">Cell membrane</keyword>
<feature type="transmembrane region" description="Helical" evidence="6">
    <location>
        <begin position="7"/>
        <end position="32"/>
    </location>
</feature>
<organism evidence="7 8">
    <name type="scientific">Paenibacillus oceani</name>
    <dbReference type="NCBI Taxonomy" id="2772510"/>
    <lineage>
        <taxon>Bacteria</taxon>
        <taxon>Bacillati</taxon>
        <taxon>Bacillota</taxon>
        <taxon>Bacilli</taxon>
        <taxon>Bacillales</taxon>
        <taxon>Paenibacillaceae</taxon>
        <taxon>Paenibacillus</taxon>
    </lineage>
</organism>
<evidence type="ECO:0000256" key="4">
    <source>
        <dbReference type="ARBA" id="ARBA00022989"/>
    </source>
</evidence>
<evidence type="ECO:0000256" key="5">
    <source>
        <dbReference type="ARBA" id="ARBA00023136"/>
    </source>
</evidence>
<feature type="transmembrane region" description="Helical" evidence="6">
    <location>
        <begin position="183"/>
        <end position="202"/>
    </location>
</feature>
<dbReference type="RefSeq" id="WP_190925884.1">
    <property type="nucleotide sequence ID" value="NZ_JACXJA010000006.1"/>
</dbReference>
<comment type="caution">
    <text evidence="7">The sequence shown here is derived from an EMBL/GenBank/DDBJ whole genome shotgun (WGS) entry which is preliminary data.</text>
</comment>
<evidence type="ECO:0000256" key="1">
    <source>
        <dbReference type="ARBA" id="ARBA00004141"/>
    </source>
</evidence>
<sequence length="262" mass="27295">MDVQVGWIVTLFLIGFIGSYISGMVGIGGSIIKYPMLLYIPPALGFAALTAQEVSAVSAVQVFFATLSGMLAYRKGGFINKKLVLYMGIPIIAGSFLGGYGSKFLPDTAINVTYAVMALVAAVMMFMPKKQQDVDDYSKIRFDPILASGSAAVVGVLSGIVGAAGAFITVPIMLVVLKIPTRVAIASSLAITFLSSIGSTAGKLMGGHMLLIPSVVMVIASVIASPLGAKAGKKMNVKALQWILAGLITATVVKIWLDLLMG</sequence>
<feature type="transmembrane region" description="Helical" evidence="6">
    <location>
        <begin position="239"/>
        <end position="257"/>
    </location>
</feature>
<dbReference type="AlphaFoldDB" id="A0A927C7X5"/>
<evidence type="ECO:0000313" key="8">
    <source>
        <dbReference type="Proteomes" id="UP000639396"/>
    </source>
</evidence>
<feature type="transmembrane region" description="Helical" evidence="6">
    <location>
        <begin position="44"/>
        <end position="71"/>
    </location>
</feature>
<feature type="transmembrane region" description="Helical" evidence="6">
    <location>
        <begin position="108"/>
        <end position="128"/>
    </location>
</feature>
<comment type="similarity">
    <text evidence="2 6">Belongs to the 4-toluene sulfonate uptake permease (TSUP) (TC 2.A.102) family.</text>
</comment>
<dbReference type="InterPro" id="IPR051598">
    <property type="entry name" value="TSUP/Inactive_protease-like"/>
</dbReference>
<dbReference type="EMBL" id="JACXJA010000006">
    <property type="protein sequence ID" value="MBD2861682.1"/>
    <property type="molecule type" value="Genomic_DNA"/>
</dbReference>
<dbReference type="PANTHER" id="PTHR43701">
    <property type="entry name" value="MEMBRANE TRANSPORTER PROTEIN MJ0441-RELATED"/>
    <property type="match status" value="1"/>
</dbReference>
<feature type="transmembrane region" description="Helical" evidence="6">
    <location>
        <begin position="149"/>
        <end position="177"/>
    </location>
</feature>
<evidence type="ECO:0000313" key="7">
    <source>
        <dbReference type="EMBL" id="MBD2861682.1"/>
    </source>
</evidence>
<proteinExistence type="inferred from homology"/>
<keyword evidence="8" id="KW-1185">Reference proteome</keyword>
<evidence type="ECO:0000256" key="6">
    <source>
        <dbReference type="RuleBase" id="RU363041"/>
    </source>
</evidence>
<protein>
    <recommendedName>
        <fullName evidence="6">Probable membrane transporter protein</fullName>
    </recommendedName>
</protein>
<dbReference type="GO" id="GO:0005886">
    <property type="term" value="C:plasma membrane"/>
    <property type="evidence" value="ECO:0007669"/>
    <property type="project" value="UniProtKB-SubCell"/>
</dbReference>
<feature type="transmembrane region" description="Helical" evidence="6">
    <location>
        <begin position="209"/>
        <end position="227"/>
    </location>
</feature>
<keyword evidence="3 6" id="KW-0812">Transmembrane</keyword>
<evidence type="ECO:0000256" key="3">
    <source>
        <dbReference type="ARBA" id="ARBA00022692"/>
    </source>
</evidence>
<reference evidence="7" key="1">
    <citation type="submission" date="2020-09" db="EMBL/GenBank/DDBJ databases">
        <title>A novel bacterium of genus Paenibacillus, isolated from South China Sea.</title>
        <authorList>
            <person name="Huang H."/>
            <person name="Mo K."/>
            <person name="Hu Y."/>
        </authorList>
    </citation>
    <scope>NUCLEOTIDE SEQUENCE</scope>
    <source>
        <strain evidence="7">IB182363</strain>
    </source>
</reference>
<evidence type="ECO:0000256" key="2">
    <source>
        <dbReference type="ARBA" id="ARBA00009142"/>
    </source>
</evidence>
<dbReference type="Proteomes" id="UP000639396">
    <property type="component" value="Unassembled WGS sequence"/>
</dbReference>
<keyword evidence="5 6" id="KW-0472">Membrane</keyword>
<dbReference type="Pfam" id="PF01925">
    <property type="entry name" value="TauE"/>
    <property type="match status" value="1"/>
</dbReference>
<accession>A0A927C7X5</accession>
<keyword evidence="4 6" id="KW-1133">Transmembrane helix</keyword>
<dbReference type="InterPro" id="IPR002781">
    <property type="entry name" value="TM_pro_TauE-like"/>
</dbReference>
<comment type="subcellular location">
    <subcellularLocation>
        <location evidence="6">Cell membrane</location>
        <topology evidence="6">Multi-pass membrane protein</topology>
    </subcellularLocation>
    <subcellularLocation>
        <location evidence="1">Membrane</location>
        <topology evidence="1">Multi-pass membrane protein</topology>
    </subcellularLocation>
</comment>
<name>A0A927C7X5_9BACL</name>
<feature type="transmembrane region" description="Helical" evidence="6">
    <location>
        <begin position="83"/>
        <end position="102"/>
    </location>
</feature>
<dbReference type="PANTHER" id="PTHR43701:SF13">
    <property type="entry name" value="MEMBRANE TRANSPORTER PROTEIN YRKJ-RELATED"/>
    <property type="match status" value="1"/>
</dbReference>